<keyword evidence="2" id="KW-1185">Reference proteome</keyword>
<evidence type="ECO:0000313" key="1">
    <source>
        <dbReference type="EMBL" id="KAL3516201.1"/>
    </source>
</evidence>
<sequence>MFPRCYDDETIRRIATGAVANQEMNEFNQELIVTQSGIGLLAMTASDVKYLGSKQELEGTLAFIFKIFTVTIPKFYRYENDLIIAAGKEEPANAMYKISHASNFNFGFIIISIHLNGCVDNFLKDFPTLTGTNIMGDLKNYYDWKRNMLIYDIYQTDGFFKASVLDLYAVGDVATFPLKLYNKIRKVEHVDHARKFVEHCKVLAQTIPNIGSNLLSQRHGNDVKEAPINGIPQFPSFDDVEGNCPDPCSQRLQAVFYSYKKYFLILTCVKLGLLKQKITKSNRASHKGL</sequence>
<dbReference type="AlphaFoldDB" id="A0ABD2Z9P0"/>
<gene>
    <name evidence="1" type="ORF">ACH5RR_023103</name>
</gene>
<proteinExistence type="predicted"/>
<dbReference type="Gene3D" id="3.50.50.60">
    <property type="entry name" value="FAD/NAD(P)-binding domain"/>
    <property type="match status" value="1"/>
</dbReference>
<protein>
    <submittedName>
        <fullName evidence="1">Uncharacterized protein</fullName>
    </submittedName>
</protein>
<organism evidence="1 2">
    <name type="scientific">Cinchona calisaya</name>
    <dbReference type="NCBI Taxonomy" id="153742"/>
    <lineage>
        <taxon>Eukaryota</taxon>
        <taxon>Viridiplantae</taxon>
        <taxon>Streptophyta</taxon>
        <taxon>Embryophyta</taxon>
        <taxon>Tracheophyta</taxon>
        <taxon>Spermatophyta</taxon>
        <taxon>Magnoliopsida</taxon>
        <taxon>eudicotyledons</taxon>
        <taxon>Gunneridae</taxon>
        <taxon>Pentapetalae</taxon>
        <taxon>asterids</taxon>
        <taxon>lamiids</taxon>
        <taxon>Gentianales</taxon>
        <taxon>Rubiaceae</taxon>
        <taxon>Cinchonoideae</taxon>
        <taxon>Cinchoneae</taxon>
        <taxon>Cinchona</taxon>
    </lineage>
</organism>
<dbReference type="EMBL" id="JBJUIK010000010">
    <property type="protein sequence ID" value="KAL3516201.1"/>
    <property type="molecule type" value="Genomic_DNA"/>
</dbReference>
<evidence type="ECO:0000313" key="2">
    <source>
        <dbReference type="Proteomes" id="UP001630127"/>
    </source>
</evidence>
<dbReference type="InterPro" id="IPR036188">
    <property type="entry name" value="FAD/NAD-bd_sf"/>
</dbReference>
<accession>A0ABD2Z9P0</accession>
<reference evidence="1 2" key="1">
    <citation type="submission" date="2024-11" db="EMBL/GenBank/DDBJ databases">
        <title>A near-complete genome assembly of Cinchona calisaya.</title>
        <authorList>
            <person name="Lian D.C."/>
            <person name="Zhao X.W."/>
            <person name="Wei L."/>
        </authorList>
    </citation>
    <scope>NUCLEOTIDE SEQUENCE [LARGE SCALE GENOMIC DNA]</scope>
    <source>
        <tissue evidence="1">Nenye</tissue>
    </source>
</reference>
<comment type="caution">
    <text evidence="1">The sequence shown here is derived from an EMBL/GenBank/DDBJ whole genome shotgun (WGS) entry which is preliminary data.</text>
</comment>
<name>A0ABD2Z9P0_9GENT</name>
<dbReference type="Proteomes" id="UP001630127">
    <property type="component" value="Unassembled WGS sequence"/>
</dbReference>